<keyword evidence="2" id="KW-0418">Kinase</keyword>
<dbReference type="GO" id="GO:0004674">
    <property type="term" value="F:protein serine/threonine kinase activity"/>
    <property type="evidence" value="ECO:0007669"/>
    <property type="project" value="UniProtKB-UniRule"/>
</dbReference>
<evidence type="ECO:0000313" key="3">
    <source>
        <dbReference type="EMBL" id="CAA7030750.1"/>
    </source>
</evidence>
<comment type="catalytic activity">
    <reaction evidence="2">
        <text>L-threonyl-[protein] + ATP = O-phospho-L-threonyl-[protein] + ADP + H(+)</text>
        <dbReference type="Rhea" id="RHEA:46608"/>
        <dbReference type="Rhea" id="RHEA-COMP:11060"/>
        <dbReference type="Rhea" id="RHEA-COMP:11605"/>
        <dbReference type="ChEBI" id="CHEBI:15378"/>
        <dbReference type="ChEBI" id="CHEBI:30013"/>
        <dbReference type="ChEBI" id="CHEBI:30616"/>
        <dbReference type="ChEBI" id="CHEBI:61977"/>
        <dbReference type="ChEBI" id="CHEBI:456216"/>
        <dbReference type="EC" id="2.7.11.1"/>
    </reaction>
</comment>
<comment type="caution">
    <text evidence="3">The sequence shown here is derived from an EMBL/GenBank/DDBJ whole genome shotgun (WGS) entry which is preliminary data.</text>
</comment>
<name>A0A6D2IQS7_9BRAS</name>
<comment type="similarity">
    <text evidence="1 2">Belongs to the protein kinase superfamily. Ser/Thr protein kinase family.</text>
</comment>
<keyword evidence="2" id="KW-0449">Lipoprotein</keyword>
<dbReference type="GO" id="GO:0005524">
    <property type="term" value="F:ATP binding"/>
    <property type="evidence" value="ECO:0007669"/>
    <property type="project" value="UniProtKB-UniRule"/>
</dbReference>
<dbReference type="AlphaFoldDB" id="A0A6D2IQS7"/>
<dbReference type="InterPro" id="IPR011009">
    <property type="entry name" value="Kinase-like_dom_sf"/>
</dbReference>
<sequence>METKQILLPNSFPAIGLSLKCMNEMRHNTILEFSPEEVLSWIPYLEEVKAVGHLRNERLVDLIAFCCEGDEILLVAEFMPFETFSKHLFYLYRWGGCMLLRRIL</sequence>
<gene>
    <name evidence="3" type="ORF">MERR_LOCUS17985</name>
</gene>
<comment type="function">
    <text evidence="2">Serine/threonine kinase that acts as positive regulator of brassinosteroid (BR) signaling downstream of the receptor kinase BRI1.</text>
</comment>
<comment type="catalytic activity">
    <reaction evidence="2">
        <text>L-seryl-[protein] + ATP = O-phospho-L-seryl-[protein] + ADP + H(+)</text>
        <dbReference type="Rhea" id="RHEA:17989"/>
        <dbReference type="Rhea" id="RHEA-COMP:9863"/>
        <dbReference type="Rhea" id="RHEA-COMP:11604"/>
        <dbReference type="ChEBI" id="CHEBI:15378"/>
        <dbReference type="ChEBI" id="CHEBI:29999"/>
        <dbReference type="ChEBI" id="CHEBI:30616"/>
        <dbReference type="ChEBI" id="CHEBI:83421"/>
        <dbReference type="ChEBI" id="CHEBI:456216"/>
        <dbReference type="EC" id="2.7.11.1"/>
    </reaction>
</comment>
<dbReference type="GO" id="GO:0106310">
    <property type="term" value="F:protein serine kinase activity"/>
    <property type="evidence" value="ECO:0007669"/>
    <property type="project" value="UniProtKB-UniRule"/>
</dbReference>
<keyword evidence="2" id="KW-0547">Nucleotide-binding</keyword>
<dbReference type="PANTHER" id="PTHR45863:SF7">
    <property type="entry name" value="SERINE_THREONINE-PROTEIN KINASE BSK5"/>
    <property type="match status" value="1"/>
</dbReference>
<dbReference type="InterPro" id="IPR045845">
    <property type="entry name" value="BSK"/>
</dbReference>
<proteinExistence type="inferred from homology"/>
<dbReference type="GO" id="GO:0012505">
    <property type="term" value="C:endomembrane system"/>
    <property type="evidence" value="ECO:0007669"/>
    <property type="project" value="UniProtKB-SubCell"/>
</dbReference>
<reference evidence="3" key="1">
    <citation type="submission" date="2020-01" db="EMBL/GenBank/DDBJ databases">
        <authorList>
            <person name="Mishra B."/>
        </authorList>
    </citation>
    <scope>NUCLEOTIDE SEQUENCE [LARGE SCALE GENOMIC DNA]</scope>
</reference>
<keyword evidence="2" id="KW-0519">Myristate</keyword>
<dbReference type="PANTHER" id="PTHR45863">
    <property type="entry name" value="SERINE/THREONINE-PROTEIN KINASE BSK5"/>
    <property type="match status" value="1"/>
</dbReference>
<protein>
    <recommendedName>
        <fullName evidence="2">Serine/threonine-protein kinase BSK</fullName>
        <ecNumber evidence="2">2.7.11.1</ecNumber>
    </recommendedName>
    <alternativeName>
        <fullName evidence="2">Brassinosteroid-signaling kinase</fullName>
    </alternativeName>
</protein>
<dbReference type="EMBL" id="CACVBM020001097">
    <property type="protein sequence ID" value="CAA7030750.1"/>
    <property type="molecule type" value="Genomic_DNA"/>
</dbReference>
<dbReference type="Gene3D" id="3.30.200.20">
    <property type="entry name" value="Phosphorylase Kinase, domain 1"/>
    <property type="match status" value="1"/>
</dbReference>
<evidence type="ECO:0000256" key="1">
    <source>
        <dbReference type="ARBA" id="ARBA00008684"/>
    </source>
</evidence>
<dbReference type="Proteomes" id="UP000467841">
    <property type="component" value="Unassembled WGS sequence"/>
</dbReference>
<dbReference type="SUPFAM" id="SSF56112">
    <property type="entry name" value="Protein kinase-like (PK-like)"/>
    <property type="match status" value="1"/>
</dbReference>
<keyword evidence="2" id="KW-1070">Brassinosteroid signaling pathway</keyword>
<evidence type="ECO:0000256" key="2">
    <source>
        <dbReference type="RuleBase" id="RU369005"/>
    </source>
</evidence>
<keyword evidence="2" id="KW-0808">Transferase</keyword>
<dbReference type="EC" id="2.7.11.1" evidence="2"/>
<dbReference type="GO" id="GO:0009742">
    <property type="term" value="P:brassinosteroid mediated signaling pathway"/>
    <property type="evidence" value="ECO:0007669"/>
    <property type="project" value="UniProtKB-UniRule"/>
</dbReference>
<keyword evidence="2" id="KW-1003">Cell membrane</keyword>
<organism evidence="3 4">
    <name type="scientific">Microthlaspi erraticum</name>
    <dbReference type="NCBI Taxonomy" id="1685480"/>
    <lineage>
        <taxon>Eukaryota</taxon>
        <taxon>Viridiplantae</taxon>
        <taxon>Streptophyta</taxon>
        <taxon>Embryophyta</taxon>
        <taxon>Tracheophyta</taxon>
        <taxon>Spermatophyta</taxon>
        <taxon>Magnoliopsida</taxon>
        <taxon>eudicotyledons</taxon>
        <taxon>Gunneridae</taxon>
        <taxon>Pentapetalae</taxon>
        <taxon>rosids</taxon>
        <taxon>malvids</taxon>
        <taxon>Brassicales</taxon>
        <taxon>Brassicaceae</taxon>
        <taxon>Coluteocarpeae</taxon>
        <taxon>Microthlaspi</taxon>
    </lineage>
</organism>
<evidence type="ECO:0000313" key="4">
    <source>
        <dbReference type="Proteomes" id="UP000467841"/>
    </source>
</evidence>
<keyword evidence="2" id="KW-0723">Serine/threonine-protein kinase</keyword>
<dbReference type="GO" id="GO:0005886">
    <property type="term" value="C:plasma membrane"/>
    <property type="evidence" value="ECO:0007669"/>
    <property type="project" value="UniProtKB-SubCell"/>
</dbReference>
<keyword evidence="4" id="KW-1185">Reference proteome</keyword>
<keyword evidence="2" id="KW-0472">Membrane</keyword>
<comment type="subunit">
    <text evidence="2">Interacts with BRI1.</text>
</comment>
<comment type="subcellular location">
    <subcellularLocation>
        <location evidence="2">Cell membrane</location>
        <topology evidence="2">Lipid-anchor</topology>
    </subcellularLocation>
</comment>
<dbReference type="OrthoDB" id="8891264at2759"/>
<keyword evidence="2" id="KW-0067">ATP-binding</keyword>
<accession>A0A6D2IQS7</accession>